<comment type="caution">
    <text evidence="2">The sequence shown here is derived from an EMBL/GenBank/DDBJ whole genome shotgun (WGS) entry which is preliminary data.</text>
</comment>
<keyword evidence="1" id="KW-0732">Signal</keyword>
<protein>
    <recommendedName>
        <fullName evidence="4">Lipoprotein</fullName>
    </recommendedName>
</protein>
<feature type="signal peptide" evidence="1">
    <location>
        <begin position="1"/>
        <end position="25"/>
    </location>
</feature>
<sequence length="192" mass="20976">MPLDKPFFRTAACAFVLATCAASTACISPRNALAEKPAAEKELTPAEEIAAVDFKKGKLGHLAPLIGTYKYDDIWSDKTVKANFESLVKGHDIDLKKEFAVRGPIDFTDGCLILTGNQEHSGDTNRAFMEICLGEGNIDLGIYDSGKITVYSTATQYQFLPSGIRNWVYLQDKPMLSSPLPSNVQFIVQPAP</sequence>
<organism evidence="2 3">
    <name type="scientific">Micavibrio aeruginosavorus</name>
    <dbReference type="NCBI Taxonomy" id="349221"/>
    <lineage>
        <taxon>Bacteria</taxon>
        <taxon>Pseudomonadati</taxon>
        <taxon>Bdellovibrionota</taxon>
        <taxon>Bdellovibrionia</taxon>
        <taxon>Bdellovibrionales</taxon>
        <taxon>Pseudobdellovibrionaceae</taxon>
        <taxon>Micavibrio</taxon>
    </lineage>
</organism>
<dbReference type="Proteomes" id="UP000249417">
    <property type="component" value="Unassembled WGS sequence"/>
</dbReference>
<evidence type="ECO:0000256" key="1">
    <source>
        <dbReference type="SAM" id="SignalP"/>
    </source>
</evidence>
<dbReference type="AlphaFoldDB" id="A0A2W5MQ04"/>
<reference evidence="2 3" key="1">
    <citation type="submission" date="2017-08" db="EMBL/GenBank/DDBJ databases">
        <title>Infants hospitalized years apart are colonized by the same room-sourced microbial strains.</title>
        <authorList>
            <person name="Brooks B."/>
            <person name="Olm M.R."/>
            <person name="Firek B.A."/>
            <person name="Baker R."/>
            <person name="Thomas B.C."/>
            <person name="Morowitz M.J."/>
            <person name="Banfield J.F."/>
        </authorList>
    </citation>
    <scope>NUCLEOTIDE SEQUENCE [LARGE SCALE GENOMIC DNA]</scope>
    <source>
        <strain evidence="2">S2_005_002_R2_29</strain>
    </source>
</reference>
<evidence type="ECO:0000313" key="2">
    <source>
        <dbReference type="EMBL" id="PZQ43431.1"/>
    </source>
</evidence>
<evidence type="ECO:0008006" key="4">
    <source>
        <dbReference type="Google" id="ProtNLM"/>
    </source>
</evidence>
<dbReference type="EMBL" id="QFQB01000156">
    <property type="protein sequence ID" value="PZQ43431.1"/>
    <property type="molecule type" value="Genomic_DNA"/>
</dbReference>
<name>A0A2W5MQ04_9BACT</name>
<feature type="chain" id="PRO_5015886809" description="Lipoprotein" evidence="1">
    <location>
        <begin position="26"/>
        <end position="192"/>
    </location>
</feature>
<dbReference type="PROSITE" id="PS51257">
    <property type="entry name" value="PROKAR_LIPOPROTEIN"/>
    <property type="match status" value="1"/>
</dbReference>
<accession>A0A2W5MQ04</accession>
<proteinExistence type="predicted"/>
<evidence type="ECO:0000313" key="3">
    <source>
        <dbReference type="Proteomes" id="UP000249417"/>
    </source>
</evidence>
<gene>
    <name evidence="2" type="ORF">DI551_12205</name>
</gene>